<dbReference type="EMBL" id="JAPZBU010000003">
    <property type="protein sequence ID" value="KAJ5414632.1"/>
    <property type="molecule type" value="Genomic_DNA"/>
</dbReference>
<dbReference type="PANTHER" id="PTHR11895">
    <property type="entry name" value="TRANSAMIDASE"/>
    <property type="match status" value="1"/>
</dbReference>
<protein>
    <submittedName>
        <fullName evidence="3">Amidase</fullName>
    </submittedName>
</protein>
<sequence length="528" mass="56458">MATQAEMLSLAQKLSMDIPEDEIADYEAFLLRTEETIESIEAMEDYQPEPDTTKNPRQNIHFPKQEDNPLGAWAWRFELSSDSPTSQILNGKTVCLKDNICVAGVPCLLGTDTFRDWVPHTDATVVSRIIDAGGVITGKAVCENLSRGAVSATAATGPVHNPYARGYSVGGSSSGTAAIVASGAADLGIGCDQGGSIRIPAALTGLYGFKPTTGLVPYTGIASNDASLDYAGPIANTVFDTALLLEAIAGADGLDDRSGPGIQPPGDVPRYSNLLKQGDFALQGLRIGVLKEGMPNKINPDVLSKFRDAVNTFEKSGAKVQDISIPLHSDAQKLYSILSKMGNHMGMMGQATGRRQVMLTDLFEKKGLPYTPEAVSKMSVMCKEGLLSGEFAWKHHSTVYPKTVNILRKLKDKYDEAFSSVDVIVMPTTLSCASQLPSPDAAPIAQLGAAQGLIDNTCAFNATGHPALAVPIGFVPSQEDPKIMLPASMQIVGKWHDELTILRAAYAWEQSVEDDLVMSKIEIQMRGP</sequence>
<accession>A0A9X0BEV6</accession>
<dbReference type="AlphaFoldDB" id="A0A9X0BEV6"/>
<evidence type="ECO:0000256" key="1">
    <source>
        <dbReference type="ARBA" id="ARBA00009199"/>
    </source>
</evidence>
<organism evidence="3 4">
    <name type="scientific">Penicillium cosmopolitanum</name>
    <dbReference type="NCBI Taxonomy" id="1131564"/>
    <lineage>
        <taxon>Eukaryota</taxon>
        <taxon>Fungi</taxon>
        <taxon>Dikarya</taxon>
        <taxon>Ascomycota</taxon>
        <taxon>Pezizomycotina</taxon>
        <taxon>Eurotiomycetes</taxon>
        <taxon>Eurotiomycetidae</taxon>
        <taxon>Eurotiales</taxon>
        <taxon>Aspergillaceae</taxon>
        <taxon>Penicillium</taxon>
    </lineage>
</organism>
<comment type="caution">
    <text evidence="3">The sequence shown here is derived from an EMBL/GenBank/DDBJ whole genome shotgun (WGS) entry which is preliminary data.</text>
</comment>
<dbReference type="InterPro" id="IPR036928">
    <property type="entry name" value="AS_sf"/>
</dbReference>
<feature type="domain" description="Amidase" evidence="2">
    <location>
        <begin position="85"/>
        <end position="501"/>
    </location>
</feature>
<comment type="similarity">
    <text evidence="1">Belongs to the amidase family.</text>
</comment>
<dbReference type="InterPro" id="IPR020556">
    <property type="entry name" value="Amidase_CS"/>
</dbReference>
<dbReference type="RefSeq" id="XP_056494478.1">
    <property type="nucleotide sequence ID" value="XM_056625896.1"/>
</dbReference>
<evidence type="ECO:0000313" key="4">
    <source>
        <dbReference type="Proteomes" id="UP001147747"/>
    </source>
</evidence>
<dbReference type="PANTHER" id="PTHR11895:SF170">
    <property type="entry name" value="AMIDASE"/>
    <property type="match status" value="1"/>
</dbReference>
<evidence type="ECO:0000259" key="2">
    <source>
        <dbReference type="Pfam" id="PF01425"/>
    </source>
</evidence>
<dbReference type="InterPro" id="IPR023631">
    <property type="entry name" value="Amidase_dom"/>
</dbReference>
<dbReference type="GeneID" id="81364876"/>
<dbReference type="GO" id="GO:0003824">
    <property type="term" value="F:catalytic activity"/>
    <property type="evidence" value="ECO:0007669"/>
    <property type="project" value="InterPro"/>
</dbReference>
<proteinExistence type="inferred from homology"/>
<keyword evidence="4" id="KW-1185">Reference proteome</keyword>
<dbReference type="Proteomes" id="UP001147747">
    <property type="component" value="Unassembled WGS sequence"/>
</dbReference>
<reference evidence="3" key="1">
    <citation type="submission" date="2022-12" db="EMBL/GenBank/DDBJ databases">
        <authorList>
            <person name="Petersen C."/>
        </authorList>
    </citation>
    <scope>NUCLEOTIDE SEQUENCE</scope>
    <source>
        <strain evidence="3">IBT 29677</strain>
    </source>
</reference>
<evidence type="ECO:0000313" key="3">
    <source>
        <dbReference type="EMBL" id="KAJ5414632.1"/>
    </source>
</evidence>
<dbReference type="OrthoDB" id="1879366at2759"/>
<name>A0A9X0BEV6_9EURO</name>
<dbReference type="SUPFAM" id="SSF75304">
    <property type="entry name" value="Amidase signature (AS) enzymes"/>
    <property type="match status" value="1"/>
</dbReference>
<dbReference type="PROSITE" id="PS00571">
    <property type="entry name" value="AMIDASES"/>
    <property type="match status" value="1"/>
</dbReference>
<reference evidence="3" key="2">
    <citation type="journal article" date="2023" name="IMA Fungus">
        <title>Comparative genomic study of the Penicillium genus elucidates a diverse pangenome and 15 lateral gene transfer events.</title>
        <authorList>
            <person name="Petersen C."/>
            <person name="Sorensen T."/>
            <person name="Nielsen M.R."/>
            <person name="Sondergaard T.E."/>
            <person name="Sorensen J.L."/>
            <person name="Fitzpatrick D.A."/>
            <person name="Frisvad J.C."/>
            <person name="Nielsen K.L."/>
        </authorList>
    </citation>
    <scope>NUCLEOTIDE SEQUENCE</scope>
    <source>
        <strain evidence="3">IBT 29677</strain>
    </source>
</reference>
<dbReference type="InterPro" id="IPR000120">
    <property type="entry name" value="Amidase"/>
</dbReference>
<dbReference type="Pfam" id="PF01425">
    <property type="entry name" value="Amidase"/>
    <property type="match status" value="1"/>
</dbReference>
<dbReference type="Gene3D" id="3.90.1300.10">
    <property type="entry name" value="Amidase signature (AS) domain"/>
    <property type="match status" value="1"/>
</dbReference>
<gene>
    <name evidence="3" type="ORF">N7509_001259</name>
</gene>